<geneLocation type="plasmid" evidence="2 3">
    <name>pECL_A</name>
</geneLocation>
<evidence type="ECO:0000313" key="3">
    <source>
        <dbReference type="Proteomes" id="UP000002363"/>
    </source>
</evidence>
<accession>A0A0H3CTP6</accession>
<proteinExistence type="predicted"/>
<evidence type="ECO:0000256" key="1">
    <source>
        <dbReference type="SAM" id="Phobius"/>
    </source>
</evidence>
<dbReference type="Proteomes" id="UP000002363">
    <property type="component" value="Plasmid pECL_A"/>
</dbReference>
<keyword evidence="1" id="KW-1133">Transmembrane helix</keyword>
<protein>
    <submittedName>
        <fullName evidence="2">Uncharacterized protein</fullName>
    </submittedName>
</protein>
<dbReference type="AlphaFoldDB" id="A0A0H3CTP6"/>
<keyword evidence="1" id="KW-0472">Membrane</keyword>
<organism evidence="2 3">
    <name type="scientific">Enterobacter cloacae subsp. cloacae (strain ATCC 13047 / DSM 30054 / NBRC 13535 / NCTC 10005 / WDCM 00083 / NCDC 279-56)</name>
    <dbReference type="NCBI Taxonomy" id="716541"/>
    <lineage>
        <taxon>Bacteria</taxon>
        <taxon>Pseudomonadati</taxon>
        <taxon>Pseudomonadota</taxon>
        <taxon>Gammaproteobacteria</taxon>
        <taxon>Enterobacterales</taxon>
        <taxon>Enterobacteriaceae</taxon>
        <taxon>Enterobacter</taxon>
        <taxon>Enterobacter cloacae complex</taxon>
    </lineage>
</organism>
<evidence type="ECO:0000313" key="2">
    <source>
        <dbReference type="EMBL" id="ADF64942.1"/>
    </source>
</evidence>
<dbReference type="KEGG" id="enc:ECL_A257"/>
<reference evidence="2 3" key="1">
    <citation type="journal article" date="2010" name="J. Bacteriol.">
        <title>Complete genome sequence of Enterobacter cloacae subsp. cloacae type strain ATCC 13047.</title>
        <authorList>
            <person name="Ren Y."/>
            <person name="Ren Y."/>
            <person name="Zhou Z."/>
            <person name="Guo X."/>
            <person name="Li Y."/>
            <person name="Feng L."/>
            <person name="Wang L."/>
        </authorList>
    </citation>
    <scope>NUCLEOTIDE SEQUENCE [LARGE SCALE GENOMIC DNA]</scope>
    <source>
        <strain evidence="3">ATCC 13047 / DSM 30054 / NBRC 13535 / NCTC 10005 / WDCM 00083 / NCDC 279-56</strain>
        <plasmid evidence="2">pECL_A</plasmid>
    </source>
</reference>
<name>A0A0H3CTP6_ENTCC</name>
<dbReference type="EnsemblBacteria" id="ADF64942">
    <property type="protein sequence ID" value="ADF64942"/>
    <property type="gene ID" value="ECL_A257"/>
</dbReference>
<keyword evidence="3" id="KW-1185">Reference proteome</keyword>
<keyword evidence="1" id="KW-0812">Transmembrane</keyword>
<keyword evidence="2" id="KW-0614">Plasmid</keyword>
<dbReference type="HOGENOM" id="CLU_1934735_0_0_6"/>
<dbReference type="EMBL" id="CP001919">
    <property type="protein sequence ID" value="ADF64942.1"/>
    <property type="molecule type" value="Genomic_DNA"/>
</dbReference>
<feature type="transmembrane region" description="Helical" evidence="1">
    <location>
        <begin position="12"/>
        <end position="31"/>
    </location>
</feature>
<gene>
    <name evidence="2" type="ordered locus">ECL_A257</name>
</gene>
<sequence length="130" mass="14118">MKFNTNRKIVQYVISLGVSLAPTVTFFTRFFPVHTLVTTLCFIVTSPPGILPQVDKRTVITFSVFFCMPSVTVAKKVLNQTGTRAPLCQSETTSVPEHLRIYFYGHAGLFAGLTHNAIGLLAGQSVAAPG</sequence>